<evidence type="ECO:0000259" key="6">
    <source>
        <dbReference type="Pfam" id="PF07980"/>
    </source>
</evidence>
<name>A0A3A1YJU9_9FLAO</name>
<feature type="domain" description="RagB/SusD" evidence="6">
    <location>
        <begin position="308"/>
        <end position="520"/>
    </location>
</feature>
<dbReference type="SUPFAM" id="SSF48452">
    <property type="entry name" value="TPR-like"/>
    <property type="match status" value="1"/>
</dbReference>
<evidence type="ECO:0000256" key="1">
    <source>
        <dbReference type="ARBA" id="ARBA00004442"/>
    </source>
</evidence>
<comment type="caution">
    <text evidence="8">The sequence shown here is derived from an EMBL/GenBank/DDBJ whole genome shotgun (WGS) entry which is preliminary data.</text>
</comment>
<accession>A0A3A1YJU9</accession>
<proteinExistence type="inferred from homology"/>
<evidence type="ECO:0000259" key="7">
    <source>
        <dbReference type="Pfam" id="PF14322"/>
    </source>
</evidence>
<dbReference type="AlphaFoldDB" id="A0A3A1YJU9"/>
<dbReference type="InterPro" id="IPR033985">
    <property type="entry name" value="SusD-like_N"/>
</dbReference>
<evidence type="ECO:0000313" key="9">
    <source>
        <dbReference type="Proteomes" id="UP000265497"/>
    </source>
</evidence>
<evidence type="ECO:0000313" key="8">
    <source>
        <dbReference type="EMBL" id="RIY36307.1"/>
    </source>
</evidence>
<keyword evidence="4" id="KW-0472">Membrane</keyword>
<reference evidence="8 9" key="1">
    <citation type="submission" date="2017-08" db="EMBL/GenBank/DDBJ databases">
        <title>Capnocytophaga canis 17-158 assembly.</title>
        <authorList>
            <person name="Gulvik C.A."/>
        </authorList>
    </citation>
    <scope>NUCLEOTIDE SEQUENCE [LARGE SCALE GENOMIC DNA]</scope>
    <source>
        <strain evidence="8 9">17-158</strain>
    </source>
</reference>
<evidence type="ECO:0000256" key="2">
    <source>
        <dbReference type="ARBA" id="ARBA00006275"/>
    </source>
</evidence>
<dbReference type="InterPro" id="IPR011990">
    <property type="entry name" value="TPR-like_helical_dom_sf"/>
</dbReference>
<dbReference type="GO" id="GO:0009279">
    <property type="term" value="C:cell outer membrane"/>
    <property type="evidence" value="ECO:0007669"/>
    <property type="project" value="UniProtKB-SubCell"/>
</dbReference>
<dbReference type="InterPro" id="IPR012944">
    <property type="entry name" value="SusD_RagB_dom"/>
</dbReference>
<protein>
    <submittedName>
        <fullName evidence="8">RagB/SusD family nutrient uptake outer membrane protein</fullName>
    </submittedName>
</protein>
<organism evidence="8 9">
    <name type="scientific">Capnocytophaga canis</name>
    <dbReference type="NCBI Taxonomy" id="1848903"/>
    <lineage>
        <taxon>Bacteria</taxon>
        <taxon>Pseudomonadati</taxon>
        <taxon>Bacteroidota</taxon>
        <taxon>Flavobacteriia</taxon>
        <taxon>Flavobacteriales</taxon>
        <taxon>Flavobacteriaceae</taxon>
        <taxon>Capnocytophaga</taxon>
    </lineage>
</organism>
<dbReference type="Gene3D" id="1.25.40.390">
    <property type="match status" value="1"/>
</dbReference>
<dbReference type="EMBL" id="NSDI01000006">
    <property type="protein sequence ID" value="RIY36307.1"/>
    <property type="molecule type" value="Genomic_DNA"/>
</dbReference>
<keyword evidence="3" id="KW-0732">Signal</keyword>
<dbReference type="PROSITE" id="PS51257">
    <property type="entry name" value="PROKAR_LIPOPROTEIN"/>
    <property type="match status" value="1"/>
</dbReference>
<evidence type="ECO:0000256" key="3">
    <source>
        <dbReference type="ARBA" id="ARBA00022729"/>
    </source>
</evidence>
<dbReference type="Pfam" id="PF14322">
    <property type="entry name" value="SusD-like_3"/>
    <property type="match status" value="1"/>
</dbReference>
<evidence type="ECO:0000256" key="4">
    <source>
        <dbReference type="ARBA" id="ARBA00023136"/>
    </source>
</evidence>
<evidence type="ECO:0000256" key="5">
    <source>
        <dbReference type="ARBA" id="ARBA00023237"/>
    </source>
</evidence>
<dbReference type="Pfam" id="PF07980">
    <property type="entry name" value="SusD_RagB"/>
    <property type="match status" value="1"/>
</dbReference>
<dbReference type="RefSeq" id="WP_119652725.1">
    <property type="nucleotide sequence ID" value="NZ_NSDI01000006.1"/>
</dbReference>
<dbReference type="Proteomes" id="UP000265497">
    <property type="component" value="Unassembled WGS sequence"/>
</dbReference>
<feature type="domain" description="SusD-like N-terminal" evidence="7">
    <location>
        <begin position="22"/>
        <end position="239"/>
    </location>
</feature>
<keyword evidence="5" id="KW-0998">Cell outer membrane</keyword>
<gene>
    <name evidence="8" type="ORF">CKY20_07420</name>
</gene>
<comment type="subcellular location">
    <subcellularLocation>
        <location evidence="1">Cell outer membrane</location>
    </subcellularLocation>
</comment>
<comment type="similarity">
    <text evidence="2">Belongs to the SusD family.</text>
</comment>
<sequence>MNRFYKTILALSLVLTIGCSKDFLDTKPSDQMGDVDAETTAEGLKAIVNGMHNMMYMYNFGGQVGGRGQQGLAAQLDMLGDDMINTKPAYHMGIYRYQDHHKVNNDDYINFKTWDYYYTIIQHANKVIAGTEGVSLLVQDRQTILGEAHAFRAFAYHNLVQLFGKRYVKGAANDQLGVIIRTPDKLEDHLPRATVAEVYEYIENDITIALTNLKNAPDKKIKNAIRYSTVCGIAARIALTKSEWAQAEEYAKLAINHSGATLQVGNSLIDGFRDYSATEWMWGYTQNTEQQLYYAHFNASFSYNFGGHNRSLRFAVNRDIYDEMGTKDVRRKWWVCLDRGDVIPADADSQYFEGGVKAHKWEITGQSVKFKALSATDSRGDTVLMRLAEMYYILAEAQAQQGKDAEAQATLNRIMKTRDEDYSTTATGNALKDEIMRNKRIDLWMEGQRFFDMKRLGVIPNRLNSKNIQVYLEGPDKQTAIVRNSGNNTVNLPKTIDSKFWQFAIPYGEITGNPLCKQNEL</sequence>